<keyword evidence="1" id="KW-0472">Membrane</keyword>
<sequence>MHTCLGRVGRTLFVAIIIIIVIPFPRAKKGDCLRTPIYIRIAKQDSLRLRIGAATTLDVFGGVLYVFLLSVLAHSREAVGVLCVT</sequence>
<keyword evidence="1" id="KW-0812">Transmembrane</keyword>
<evidence type="ECO:0000313" key="2">
    <source>
        <dbReference type="EMBL" id="KAF1836057.1"/>
    </source>
</evidence>
<feature type="transmembrane region" description="Helical" evidence="1">
    <location>
        <begin position="12"/>
        <end position="28"/>
    </location>
</feature>
<dbReference type="AlphaFoldDB" id="A0A6A5KJK2"/>
<name>A0A6A5KJK2_9PLEO</name>
<reference evidence="2" key="1">
    <citation type="submission" date="2020-01" db="EMBL/GenBank/DDBJ databases">
        <authorList>
            <consortium name="DOE Joint Genome Institute"/>
            <person name="Haridas S."/>
            <person name="Albert R."/>
            <person name="Binder M."/>
            <person name="Bloem J."/>
            <person name="Labutti K."/>
            <person name="Salamov A."/>
            <person name="Andreopoulos B."/>
            <person name="Baker S.E."/>
            <person name="Barry K."/>
            <person name="Bills G."/>
            <person name="Bluhm B.H."/>
            <person name="Cannon C."/>
            <person name="Castanera R."/>
            <person name="Culley D.E."/>
            <person name="Daum C."/>
            <person name="Ezra D."/>
            <person name="Gonzalez J.B."/>
            <person name="Henrissat B."/>
            <person name="Kuo A."/>
            <person name="Liang C."/>
            <person name="Lipzen A."/>
            <person name="Lutzoni F."/>
            <person name="Magnuson J."/>
            <person name="Mondo S."/>
            <person name="Nolan M."/>
            <person name="Ohm R."/>
            <person name="Pangilinan J."/>
            <person name="Park H.-J."/>
            <person name="Ramirez L."/>
            <person name="Alfaro M."/>
            <person name="Sun H."/>
            <person name="Tritt A."/>
            <person name="Yoshinaga Y."/>
            <person name="Zwiers L.-H."/>
            <person name="Turgeon B.G."/>
            <person name="Goodwin S.B."/>
            <person name="Spatafora J.W."/>
            <person name="Crous P.W."/>
            <person name="Grigoriev I.V."/>
        </authorList>
    </citation>
    <scope>NUCLEOTIDE SEQUENCE</scope>
    <source>
        <strain evidence="2">P77</strain>
    </source>
</reference>
<protein>
    <submittedName>
        <fullName evidence="2">Uncharacterized protein</fullName>
    </submittedName>
</protein>
<feature type="transmembrane region" description="Helical" evidence="1">
    <location>
        <begin position="49"/>
        <end position="72"/>
    </location>
</feature>
<proteinExistence type="predicted"/>
<dbReference type="EMBL" id="ML975278">
    <property type="protein sequence ID" value="KAF1836057.1"/>
    <property type="molecule type" value="Genomic_DNA"/>
</dbReference>
<keyword evidence="1" id="KW-1133">Transmembrane helix</keyword>
<accession>A0A6A5KJK2</accession>
<dbReference type="Proteomes" id="UP000800040">
    <property type="component" value="Unassembled WGS sequence"/>
</dbReference>
<evidence type="ECO:0000256" key="1">
    <source>
        <dbReference type="SAM" id="Phobius"/>
    </source>
</evidence>
<keyword evidence="3" id="KW-1185">Reference proteome</keyword>
<organism evidence="2 3">
    <name type="scientific">Decorospora gaudefroyi</name>
    <dbReference type="NCBI Taxonomy" id="184978"/>
    <lineage>
        <taxon>Eukaryota</taxon>
        <taxon>Fungi</taxon>
        <taxon>Dikarya</taxon>
        <taxon>Ascomycota</taxon>
        <taxon>Pezizomycotina</taxon>
        <taxon>Dothideomycetes</taxon>
        <taxon>Pleosporomycetidae</taxon>
        <taxon>Pleosporales</taxon>
        <taxon>Pleosporineae</taxon>
        <taxon>Pleosporaceae</taxon>
        <taxon>Decorospora</taxon>
    </lineage>
</organism>
<gene>
    <name evidence="2" type="ORF">BDW02DRAFT_256397</name>
</gene>
<evidence type="ECO:0000313" key="3">
    <source>
        <dbReference type="Proteomes" id="UP000800040"/>
    </source>
</evidence>